<keyword evidence="4" id="KW-1185">Reference proteome</keyword>
<evidence type="ECO:0000256" key="1">
    <source>
        <dbReference type="ARBA" id="ARBA00023172"/>
    </source>
</evidence>
<feature type="domain" description="Tyr recombinase" evidence="2">
    <location>
        <begin position="23"/>
        <end position="67"/>
    </location>
</feature>
<evidence type="ECO:0000313" key="3">
    <source>
        <dbReference type="EMBL" id="OXY86781.1"/>
    </source>
</evidence>
<evidence type="ECO:0000313" key="4">
    <source>
        <dbReference type="Proteomes" id="UP000215483"/>
    </source>
</evidence>
<dbReference type="EMBL" id="MCGQ01000089">
    <property type="protein sequence ID" value="OXY86781.1"/>
    <property type="molecule type" value="Genomic_DNA"/>
</dbReference>
<accession>A0A233RTS2</accession>
<sequence length="245" mass="28218">MHREWVESLPDFVLDDGTVFDKEKIFPYAYRHSFAQRHADAGVPIDVLAELMDHDNYQTTKTYFRVKEVRLREAVERVTNMQFDRHGTRIWGAITTVLDAERTRRAVGAVVVPFGTCSEPSNVAAGGGACPLRFRCVGCDHFSTDVSYLPDLRSYLDDLLRQRERLRSMSEAEDWARAEAMPSEAEITRIRRLIQRVTEDVETLTEAERAEINRAAQVVRQTRQNFLGMPRIRQPLPDLRPERPA</sequence>
<gene>
    <name evidence="3" type="ORF">BEK98_44445</name>
</gene>
<organism evidence="3 4">
    <name type="scientific">Streptomyces diastatochromogenes</name>
    <dbReference type="NCBI Taxonomy" id="42236"/>
    <lineage>
        <taxon>Bacteria</taxon>
        <taxon>Bacillati</taxon>
        <taxon>Actinomycetota</taxon>
        <taxon>Actinomycetes</taxon>
        <taxon>Kitasatosporales</taxon>
        <taxon>Streptomycetaceae</taxon>
        <taxon>Streptomyces</taxon>
    </lineage>
</organism>
<dbReference type="Gene3D" id="1.10.443.10">
    <property type="entry name" value="Intergrase catalytic core"/>
    <property type="match status" value="1"/>
</dbReference>
<evidence type="ECO:0000259" key="2">
    <source>
        <dbReference type="Pfam" id="PF00589"/>
    </source>
</evidence>
<name>A0A233RTS2_STRDA</name>
<keyword evidence="1" id="KW-0233">DNA recombination</keyword>
<dbReference type="Pfam" id="PF00589">
    <property type="entry name" value="Phage_integrase"/>
    <property type="match status" value="1"/>
</dbReference>
<dbReference type="GO" id="GO:0015074">
    <property type="term" value="P:DNA integration"/>
    <property type="evidence" value="ECO:0007669"/>
    <property type="project" value="InterPro"/>
</dbReference>
<dbReference type="Proteomes" id="UP000215483">
    <property type="component" value="Unassembled WGS sequence"/>
</dbReference>
<dbReference type="InterPro" id="IPR013762">
    <property type="entry name" value="Integrase-like_cat_sf"/>
</dbReference>
<dbReference type="GO" id="GO:0003677">
    <property type="term" value="F:DNA binding"/>
    <property type="evidence" value="ECO:0007669"/>
    <property type="project" value="InterPro"/>
</dbReference>
<comment type="caution">
    <text evidence="3">The sequence shown here is derived from an EMBL/GenBank/DDBJ whole genome shotgun (WGS) entry which is preliminary data.</text>
</comment>
<dbReference type="InterPro" id="IPR002104">
    <property type="entry name" value="Integrase_catalytic"/>
</dbReference>
<proteinExistence type="predicted"/>
<dbReference type="InterPro" id="IPR011010">
    <property type="entry name" value="DNA_brk_join_enz"/>
</dbReference>
<reference evidence="3 4" key="1">
    <citation type="submission" date="2016-07" db="EMBL/GenBank/DDBJ databases">
        <title>Draft genome of Streptomyces diastatochromogenes.</title>
        <authorList>
            <person name="Podduturi R."/>
            <person name="Lukassen M.B."/>
            <person name="Clausen N."/>
            <person name="Nielsen J.L."/>
            <person name="Jorgensen N.O."/>
        </authorList>
    </citation>
    <scope>NUCLEOTIDE SEQUENCE [LARGE SCALE GENOMIC DNA]</scope>
    <source>
        <strain evidence="3 4">DSM 40608</strain>
    </source>
</reference>
<dbReference type="GO" id="GO:0006310">
    <property type="term" value="P:DNA recombination"/>
    <property type="evidence" value="ECO:0007669"/>
    <property type="project" value="UniProtKB-KW"/>
</dbReference>
<dbReference type="SUPFAM" id="SSF56349">
    <property type="entry name" value="DNA breaking-rejoining enzymes"/>
    <property type="match status" value="1"/>
</dbReference>
<protein>
    <submittedName>
        <fullName evidence="3">Transposase</fullName>
    </submittedName>
</protein>
<dbReference type="AlphaFoldDB" id="A0A233RTS2"/>